<accession>A0A5P5X5J1</accession>
<comment type="subcellular location">
    <subcellularLocation>
        <location evidence="1">Cell membrane</location>
        <topology evidence="1">Multi-pass membrane protein</topology>
    </subcellularLocation>
</comment>
<feature type="transmembrane region" description="Helical" evidence="6">
    <location>
        <begin position="342"/>
        <end position="362"/>
    </location>
</feature>
<feature type="transmembrane region" description="Helical" evidence="6">
    <location>
        <begin position="374"/>
        <end position="391"/>
    </location>
</feature>
<gene>
    <name evidence="7" type="primary">wzx</name>
</gene>
<keyword evidence="2" id="KW-1003">Cell membrane</keyword>
<protein>
    <submittedName>
        <fullName evidence="7">Polysaccharide biosynthesis protein</fullName>
    </submittedName>
</protein>
<dbReference type="AlphaFoldDB" id="A0A5P5X5J1"/>
<reference evidence="7" key="1">
    <citation type="journal article" date="2019" name="Int. J. Food Microbiol.">
        <title>Developing a novel molecular serotyping system based on capsular polysaccharide synthesis gene clusters of Vibrio parahaemolyticus.</title>
        <authorList>
            <person name="Pang Y."/>
            <person name="Guo X."/>
            <person name="Tian X."/>
            <person name="Liu F."/>
            <person name="Wang L."/>
            <person name="Wu J."/>
            <person name="Zhang S."/>
            <person name="Li S."/>
            <person name="Liu B."/>
        </authorList>
    </citation>
    <scope>NUCLEOTIDE SEQUENCE</scope>
    <source>
        <strain evidence="7">G3556</strain>
    </source>
</reference>
<name>A0A5P5X5J1_VIBPH</name>
<dbReference type="Pfam" id="PF01554">
    <property type="entry name" value="MatE"/>
    <property type="match status" value="1"/>
</dbReference>
<dbReference type="PANTHER" id="PTHR30250:SF26">
    <property type="entry name" value="PSMA PROTEIN"/>
    <property type="match status" value="1"/>
</dbReference>
<dbReference type="InterPro" id="IPR002528">
    <property type="entry name" value="MATE_fam"/>
</dbReference>
<feature type="transmembrane region" description="Helical" evidence="6">
    <location>
        <begin position="460"/>
        <end position="483"/>
    </location>
</feature>
<dbReference type="GO" id="GO:0015297">
    <property type="term" value="F:antiporter activity"/>
    <property type="evidence" value="ECO:0007669"/>
    <property type="project" value="InterPro"/>
</dbReference>
<evidence type="ECO:0000256" key="5">
    <source>
        <dbReference type="ARBA" id="ARBA00023136"/>
    </source>
</evidence>
<evidence type="ECO:0000313" key="7">
    <source>
        <dbReference type="EMBL" id="QFF90485.1"/>
    </source>
</evidence>
<keyword evidence="5 6" id="KW-0472">Membrane</keyword>
<dbReference type="RefSeq" id="WP_139122877.1">
    <property type="nucleotide sequence ID" value="NZ_JACENT010000006.1"/>
</dbReference>
<feature type="transmembrane region" description="Helical" evidence="6">
    <location>
        <begin position="184"/>
        <end position="206"/>
    </location>
</feature>
<evidence type="ECO:0000256" key="3">
    <source>
        <dbReference type="ARBA" id="ARBA00022692"/>
    </source>
</evidence>
<feature type="transmembrane region" description="Helical" evidence="6">
    <location>
        <begin position="430"/>
        <end position="448"/>
    </location>
</feature>
<dbReference type="EMBL" id="MK473648">
    <property type="protein sequence ID" value="QFF90485.1"/>
    <property type="molecule type" value="Genomic_DNA"/>
</dbReference>
<evidence type="ECO:0000256" key="6">
    <source>
        <dbReference type="SAM" id="Phobius"/>
    </source>
</evidence>
<feature type="transmembrane region" description="Helical" evidence="6">
    <location>
        <begin position="305"/>
        <end position="322"/>
    </location>
</feature>
<evidence type="ECO:0000256" key="4">
    <source>
        <dbReference type="ARBA" id="ARBA00022989"/>
    </source>
</evidence>
<sequence>MNKQLTKNTVLLLIRTGLTIILSLYITRLALELLGVESYGLYSVVSSITSLMSFFSSSLSSSTQRCVSYYLGARNMDKVEEVVSGAVIIHLFFAISVSLVAIIFGGYYIDHYLNIEANRIDDAVFILFTSVFTICIVIIGSPFIASLLSFEKIKFYTLILLLEVITRFILVVSLSFLKFDDVKYYALVMSFTLSIPSVLAMFYCIFKLKVNFSLNVKRSCYREIISLTTWNSFGTLSYVLMTQGGTILINSFYGVALNAARAASLQVQSALLQVSNSAQAAVNPRIVKLYSAGEIVEFSRLLFRSTKYIYLLLLLFSVPIFVNSDELVSLWLKNAPNFTSEFVRYIVLINLVNSISFGIMAGVQATGNIKNYQLIIGGILLLNLPVSYFFMELGFSPLVLFKINFLLSILALLARFYFIKNHLKLDVSRFLFNIIIPIFFSTFVSLLISMKVTISGGGSITILICNILLSLLITLMTIIFIALNKEERKIISEYLNVFIKRLSK</sequence>
<keyword evidence="3 6" id="KW-0812">Transmembrane</keyword>
<feature type="transmembrane region" description="Helical" evidence="6">
    <location>
        <begin position="155"/>
        <end position="178"/>
    </location>
</feature>
<dbReference type="GO" id="GO:0005886">
    <property type="term" value="C:plasma membrane"/>
    <property type="evidence" value="ECO:0007669"/>
    <property type="project" value="UniProtKB-SubCell"/>
</dbReference>
<proteinExistence type="predicted"/>
<feature type="transmembrane region" description="Helical" evidence="6">
    <location>
        <begin position="82"/>
        <end position="104"/>
    </location>
</feature>
<feature type="transmembrane region" description="Helical" evidence="6">
    <location>
        <begin position="124"/>
        <end position="148"/>
    </location>
</feature>
<evidence type="ECO:0000256" key="1">
    <source>
        <dbReference type="ARBA" id="ARBA00004651"/>
    </source>
</evidence>
<dbReference type="PANTHER" id="PTHR30250">
    <property type="entry name" value="PST FAMILY PREDICTED COLANIC ACID TRANSPORTER"/>
    <property type="match status" value="1"/>
</dbReference>
<feature type="transmembrane region" description="Helical" evidence="6">
    <location>
        <begin position="397"/>
        <end position="418"/>
    </location>
</feature>
<dbReference type="GO" id="GO:0042910">
    <property type="term" value="F:xenobiotic transmembrane transporter activity"/>
    <property type="evidence" value="ECO:0007669"/>
    <property type="project" value="InterPro"/>
</dbReference>
<dbReference type="InterPro" id="IPR050833">
    <property type="entry name" value="Poly_Biosynth_Transport"/>
</dbReference>
<evidence type="ECO:0000256" key="2">
    <source>
        <dbReference type="ARBA" id="ARBA00022475"/>
    </source>
</evidence>
<organism evidence="7">
    <name type="scientific">Vibrio parahaemolyticus</name>
    <dbReference type="NCBI Taxonomy" id="670"/>
    <lineage>
        <taxon>Bacteria</taxon>
        <taxon>Pseudomonadati</taxon>
        <taxon>Pseudomonadota</taxon>
        <taxon>Gammaproteobacteria</taxon>
        <taxon>Vibrionales</taxon>
        <taxon>Vibrionaceae</taxon>
        <taxon>Vibrio</taxon>
    </lineage>
</organism>
<keyword evidence="4 6" id="KW-1133">Transmembrane helix</keyword>
<feature type="transmembrane region" description="Helical" evidence="6">
    <location>
        <begin position="9"/>
        <end position="27"/>
    </location>
</feature>